<comment type="caution">
    <text evidence="1">The sequence shown here is derived from an EMBL/GenBank/DDBJ whole genome shotgun (WGS) entry which is preliminary data.</text>
</comment>
<keyword evidence="2" id="KW-1185">Reference proteome</keyword>
<protein>
    <submittedName>
        <fullName evidence="1">Uncharacterized protein</fullName>
    </submittedName>
</protein>
<dbReference type="OrthoDB" id="1417722at2759"/>
<proteinExistence type="predicted"/>
<gene>
    <name evidence="1" type="ORF">Cgig2_015768</name>
</gene>
<dbReference type="Proteomes" id="UP001153076">
    <property type="component" value="Unassembled WGS sequence"/>
</dbReference>
<dbReference type="AlphaFoldDB" id="A0A9Q1KHZ5"/>
<sequence length="291" mass="32812">MEVTYESKGNLDDETDRSDFAYANEEGAMGRAVRQGFLVTGKPILLKHSEDTGKMEQLLKEATADYISWDRGRCVRGLVWDLISIVEDVKGMAEFNWSKVAWMFLVKAMEETLEKMNTVRNLQINGFVMILQVWFCEHTSIYSIVNDNCVPRISSWGHLYEGKKYDARIMVADIKGELGGYIVTNVLGNGVISIDVARHTAWKEKEAYAATKKELAKLKASLVGKEWGGCTRGRSYGVLNDVEDVVRESRLLKLESTERIHEYGPIHNVDPMSKFLNLQTKALDDGMVVGS</sequence>
<organism evidence="1 2">
    <name type="scientific">Carnegiea gigantea</name>
    <dbReference type="NCBI Taxonomy" id="171969"/>
    <lineage>
        <taxon>Eukaryota</taxon>
        <taxon>Viridiplantae</taxon>
        <taxon>Streptophyta</taxon>
        <taxon>Embryophyta</taxon>
        <taxon>Tracheophyta</taxon>
        <taxon>Spermatophyta</taxon>
        <taxon>Magnoliopsida</taxon>
        <taxon>eudicotyledons</taxon>
        <taxon>Gunneridae</taxon>
        <taxon>Pentapetalae</taxon>
        <taxon>Caryophyllales</taxon>
        <taxon>Cactineae</taxon>
        <taxon>Cactaceae</taxon>
        <taxon>Cactoideae</taxon>
        <taxon>Echinocereeae</taxon>
        <taxon>Carnegiea</taxon>
    </lineage>
</organism>
<evidence type="ECO:0000313" key="2">
    <source>
        <dbReference type="Proteomes" id="UP001153076"/>
    </source>
</evidence>
<evidence type="ECO:0000313" key="1">
    <source>
        <dbReference type="EMBL" id="KAJ8443290.1"/>
    </source>
</evidence>
<accession>A0A9Q1KHZ5</accession>
<reference evidence="1" key="1">
    <citation type="submission" date="2022-04" db="EMBL/GenBank/DDBJ databases">
        <title>Carnegiea gigantea Genome sequencing and assembly v2.</title>
        <authorList>
            <person name="Copetti D."/>
            <person name="Sanderson M.J."/>
            <person name="Burquez A."/>
            <person name="Wojciechowski M.F."/>
        </authorList>
    </citation>
    <scope>NUCLEOTIDE SEQUENCE</scope>
    <source>
        <strain evidence="1">SGP5-SGP5p</strain>
        <tissue evidence="1">Aerial part</tissue>
    </source>
</reference>
<dbReference type="EMBL" id="JAKOGI010000122">
    <property type="protein sequence ID" value="KAJ8443290.1"/>
    <property type="molecule type" value="Genomic_DNA"/>
</dbReference>
<name>A0A9Q1KHZ5_9CARY</name>